<dbReference type="ExpressionAtlas" id="A0A669KB57">
    <property type="expression patterns" value="baseline and differential"/>
</dbReference>
<dbReference type="Ensembl" id="ENST00000673783.1">
    <property type="protein sequence ID" value="ENSP00000501121.1"/>
    <property type="gene ID" value="ENSG00000153896.19"/>
</dbReference>
<reference evidence="1 2" key="2">
    <citation type="journal article" date="2004" name="Nature">
        <title>The DNA sequence and biology of human chromosome 19.</title>
        <authorList>
            <person name="Grimwood J."/>
            <person name="Gordon L.A."/>
            <person name="Olsen A."/>
            <person name="Terry A."/>
            <person name="Schmutz J."/>
            <person name="Lamerdin J."/>
            <person name="Hellsten U."/>
            <person name="Goodstein D."/>
            <person name="Couronne O."/>
            <person name="Tran-Gyamfi M."/>
            <person name="Aerts A."/>
            <person name="Altherr M."/>
            <person name="Ashworth L."/>
            <person name="Bajorek E."/>
            <person name="Black S."/>
            <person name="Branscomb E."/>
            <person name="Caenepeel S."/>
            <person name="Carrano A."/>
            <person name="Caoile C."/>
            <person name="Chan Y.M."/>
            <person name="Christensen M."/>
            <person name="Cleland C.A."/>
            <person name="Copeland A."/>
            <person name="Dalin E."/>
            <person name="Dehal P."/>
            <person name="Denys M."/>
            <person name="Detter J.C."/>
            <person name="Escobar J."/>
            <person name="Flowers D."/>
            <person name="Fotopulos D."/>
            <person name="Garcia C."/>
            <person name="Georgescu A.M."/>
            <person name="Glavina T."/>
            <person name="Gomez M."/>
            <person name="Gonzales E."/>
            <person name="Groza M."/>
            <person name="Hammon N."/>
            <person name="Hawkins T."/>
            <person name="Haydu L."/>
            <person name="Ho I."/>
            <person name="Huang W."/>
            <person name="Israni S."/>
            <person name="Jett J."/>
            <person name="Kadner K."/>
            <person name="Kimball H."/>
            <person name="Kobayashi A."/>
            <person name="Larionov V."/>
            <person name="Leem S.H."/>
            <person name="Lopez F."/>
            <person name="Lou Y."/>
            <person name="Lowry S."/>
            <person name="Malfatti S."/>
            <person name="Martinez D."/>
            <person name="McCready P."/>
            <person name="Medina C."/>
            <person name="Morgan J."/>
            <person name="Nelson K."/>
            <person name="Nolan M."/>
            <person name="Ovcharenko I."/>
            <person name="Pitluck S."/>
            <person name="Pollard M."/>
            <person name="Popkie A.P."/>
            <person name="Predki P."/>
            <person name="Quan G."/>
            <person name="Ramirez L."/>
            <person name="Rash S."/>
            <person name="Retterer J."/>
            <person name="Rodriguez A."/>
            <person name="Rogers S."/>
            <person name="Salamov A."/>
            <person name="Salazar A."/>
            <person name="She X."/>
            <person name="Smith D."/>
            <person name="Slezak T."/>
            <person name="Solovyev V."/>
            <person name="Thayer N."/>
            <person name="Tice H."/>
            <person name="Tsai M."/>
            <person name="Ustaszewska A."/>
            <person name="Vo N."/>
            <person name="Wagner M."/>
            <person name="Wheeler J."/>
            <person name="Wu K."/>
            <person name="Xie G."/>
            <person name="Yang J."/>
            <person name="Dubchak I."/>
            <person name="Furey T.S."/>
            <person name="DeJong P."/>
            <person name="Dickson M."/>
            <person name="Gordon D."/>
            <person name="Eichler E.E."/>
            <person name="Pennacchio L.A."/>
            <person name="Richardson P."/>
            <person name="Stubbs L."/>
            <person name="Rokhsar D.S."/>
            <person name="Myers R.M."/>
            <person name="Rubin E.M."/>
            <person name="Lucas S.M."/>
        </authorList>
    </citation>
    <scope>NUCLEOTIDE SEQUENCE [LARGE SCALE GENOMIC DNA]</scope>
</reference>
<dbReference type="HGNC" id="HGNC:26408">
    <property type="gene designation" value="ZNF599"/>
</dbReference>
<protein>
    <submittedName>
        <fullName evidence="1">Zinc finger protein 599</fullName>
    </submittedName>
</protein>
<dbReference type="AlphaFoldDB" id="A0A669KB57"/>
<accession>A0A669KB57</accession>
<reference evidence="1" key="4">
    <citation type="submission" date="2025-05" db="UniProtKB">
        <authorList>
            <consortium name="Ensembl"/>
        </authorList>
    </citation>
    <scope>IDENTIFICATION</scope>
</reference>
<organism evidence="1 2">
    <name type="scientific">Homo sapiens</name>
    <name type="common">Human</name>
    <dbReference type="NCBI Taxonomy" id="9606"/>
    <lineage>
        <taxon>Eukaryota</taxon>
        <taxon>Metazoa</taxon>
        <taxon>Chordata</taxon>
        <taxon>Craniata</taxon>
        <taxon>Vertebrata</taxon>
        <taxon>Euteleostomi</taxon>
        <taxon>Mammalia</taxon>
        <taxon>Eutheria</taxon>
        <taxon>Euarchontoglires</taxon>
        <taxon>Primates</taxon>
        <taxon>Haplorrhini</taxon>
        <taxon>Catarrhini</taxon>
        <taxon>Hominidae</taxon>
        <taxon>Homo</taxon>
    </lineage>
</organism>
<sequence>MAAPALCSESITLGAVFEEGLSRSCCCFRGSFQRKSGPTKSWERE</sequence>
<dbReference type="OpenTargets" id="ENSG00000153896"/>
<dbReference type="GeneTree" id="ENSGT00940000159953"/>
<keyword evidence="2" id="KW-1185">Reference proteome</keyword>
<proteinExistence type="predicted"/>
<dbReference type="OrthoDB" id="9548399at2759"/>
<dbReference type="Proteomes" id="UP000005640">
    <property type="component" value="Chromosome 19"/>
</dbReference>
<reference evidence="1" key="3">
    <citation type="journal article" date="2004" name="Nature">
        <title>Finishing the euchromatic sequence of the human genome.</title>
        <authorList>
            <consortium name="International Human Genome Sequencing Consortium"/>
        </authorList>
    </citation>
    <scope>NUCLEOTIDE SEQUENCE [LARGE SCALE GENOMIC DNA]</scope>
</reference>
<evidence type="ECO:0000313" key="2">
    <source>
        <dbReference type="Proteomes" id="UP000005640"/>
    </source>
</evidence>
<dbReference type="EMBL" id="AC020910">
    <property type="status" value="NOT_ANNOTATED_CDS"/>
    <property type="molecule type" value="Genomic_DNA"/>
</dbReference>
<name>A0A669KB57_HUMAN</name>
<dbReference type="Bgee" id="ENSG00000153896">
    <property type="expression patterns" value="Expressed in secondary oocyte and 123 other cell types or tissues"/>
</dbReference>
<reference evidence="1" key="1">
    <citation type="journal article" date="2001" name="Nature">
        <title>Initial sequencing and analysis of the human genome.</title>
        <authorList>
            <consortium name="International Human Genome Sequencing Consortium"/>
            <person name="Lander E.S."/>
            <person name="Linton L.M."/>
            <person name="Birren B."/>
            <person name="Nusbaum C."/>
            <person name="Zody M.C."/>
            <person name="Baldwin J."/>
            <person name="Devon K."/>
            <person name="Dewar K."/>
            <person name="Doyle M."/>
            <person name="FitzHugh W."/>
            <person name="Funke R."/>
            <person name="Gage D."/>
            <person name="Harris K."/>
            <person name="Heaford A."/>
            <person name="Howland J."/>
            <person name="Kann L."/>
            <person name="Lehoczky J."/>
            <person name="LeVine R."/>
            <person name="McEwan P."/>
            <person name="McKernan K."/>
            <person name="Meldrim J."/>
            <person name="Mesirov J.P."/>
            <person name="Miranda C."/>
            <person name="Morris W."/>
            <person name="Naylor J."/>
            <person name="Raymond C."/>
            <person name="Rosetti M."/>
            <person name="Santos R."/>
            <person name="Sheridan A."/>
            <person name="Sougnez C."/>
            <person name="Stange-Thomann N."/>
            <person name="Stojanovic N."/>
            <person name="Subramanian A."/>
            <person name="Wyman D."/>
            <person name="Rogers J."/>
            <person name="Sulston J."/>
            <person name="Ainscough R."/>
            <person name="Beck S."/>
            <person name="Bentley D."/>
            <person name="Burton J."/>
            <person name="Clee C."/>
            <person name="Carter N."/>
            <person name="Coulson A."/>
            <person name="Deadman R."/>
            <person name="Deloukas P."/>
            <person name="Dunham A."/>
            <person name="Dunham I."/>
            <person name="Durbin R."/>
            <person name="French L."/>
            <person name="Grafham D."/>
            <person name="Gregory S."/>
            <person name="Hubbard T."/>
            <person name="Humphray S."/>
            <person name="Hunt A."/>
            <person name="Jones M."/>
            <person name="Lloyd C."/>
            <person name="McMurray A."/>
            <person name="Matthews L."/>
            <person name="Mercer S."/>
            <person name="Milne S."/>
            <person name="Mullikin J.C."/>
            <person name="Mungall A."/>
            <person name="Plumb R."/>
            <person name="Ross M."/>
            <person name="Shownkeen R."/>
            <person name="Sims S."/>
            <person name="Waterston R.H."/>
            <person name="Wilson R.K."/>
            <person name="Hillier L.W."/>
            <person name="McPherson J.D."/>
            <person name="Marra M.A."/>
            <person name="Mardis E.R."/>
            <person name="Fulton L.A."/>
            <person name="Chinwalla A.T."/>
            <person name="Pepin K.H."/>
            <person name="Gish W.R."/>
            <person name="Chissoe S.L."/>
            <person name="Wendl M.C."/>
            <person name="Delehaunty K.D."/>
            <person name="Miner T.L."/>
            <person name="Delehaunty A."/>
            <person name="Kramer J.B."/>
            <person name="Cook L.L."/>
            <person name="Fulton R.S."/>
            <person name="Johnson D.L."/>
            <person name="Minx P.J."/>
            <person name="Clifton S.W."/>
            <person name="Hawkins T."/>
            <person name="Branscomb E."/>
            <person name="Predki P."/>
            <person name="Richardson P."/>
            <person name="Wenning S."/>
            <person name="Slezak T."/>
            <person name="Doggett N."/>
            <person name="Cheng J.F."/>
            <person name="Olsen A."/>
            <person name="Lucas S."/>
            <person name="Elkin C."/>
            <person name="Uberbacher E."/>
            <person name="Frazier M."/>
            <person name="Gibbs R.A."/>
            <person name="Muzny D.M."/>
            <person name="Scherer S.E."/>
            <person name="Bouck J.B."/>
            <person name="Sodergren E.J."/>
            <person name="Worley K.C."/>
            <person name="Rives C.M."/>
            <person name="Gorrell J.H."/>
            <person name="Metzker M.L."/>
            <person name="Naylor S.L."/>
            <person name="Kucherlapati R.S."/>
            <person name="Nelson D.L."/>
            <person name="Weinstock G.M."/>
            <person name="Sakaki Y."/>
            <person name="Fujiyama A."/>
            <person name="Hattori M."/>
            <person name="Yada T."/>
            <person name="Toyoda A."/>
            <person name="Itoh T."/>
            <person name="Kawagoe C."/>
            <person name="Watanabe H."/>
            <person name="Totoki Y."/>
            <person name="Taylor T."/>
            <person name="Weissenbach J."/>
            <person name="Heilig R."/>
            <person name="Saurin W."/>
            <person name="Artiguenave F."/>
            <person name="Brottier P."/>
            <person name="Bruls T."/>
            <person name="Pelletier E."/>
            <person name="Robert C."/>
            <person name="Wincker P."/>
            <person name="Smith D.R."/>
            <person name="Doucette-Stamm L."/>
            <person name="Rubenfield M."/>
            <person name="Weinstock K."/>
            <person name="Lee H.M."/>
            <person name="Dubois J."/>
            <person name="Rosenthal A."/>
            <person name="Platzer M."/>
            <person name="Nyakatura G."/>
            <person name="Taudien S."/>
            <person name="Rump A."/>
            <person name="Yang H."/>
            <person name="Yu J."/>
            <person name="Wang J."/>
            <person name="Huang G."/>
            <person name="Gu J."/>
            <person name="Hood L."/>
            <person name="Rowen L."/>
            <person name="Madan A."/>
            <person name="Qin S."/>
            <person name="Davis R.W."/>
            <person name="Federspiel N.A."/>
            <person name="Abola A.P."/>
            <person name="Proctor M.J."/>
            <person name="Myers R.M."/>
            <person name="Schmutz J."/>
            <person name="Dickson M."/>
            <person name="Grimwood J."/>
            <person name="Cox D.R."/>
            <person name="Olson M.V."/>
            <person name="Kaul R."/>
            <person name="Raymond C."/>
            <person name="Shimizu N."/>
            <person name="Kawasaki K."/>
            <person name="Minoshima S."/>
            <person name="Evans G.A."/>
            <person name="Athanasiou M."/>
            <person name="Schultz R."/>
            <person name="Roe B.A."/>
            <person name="Chen F."/>
            <person name="Pan H."/>
            <person name="Ramser J."/>
            <person name="Lehrach H."/>
            <person name="Reinhardt R."/>
            <person name="McCombie W.R."/>
            <person name="de la Bastide M."/>
            <person name="Dedhia N."/>
            <person name="Blocker H."/>
            <person name="Hornischer K."/>
            <person name="Nordsiek G."/>
            <person name="Agarwala R."/>
            <person name="Aravind L."/>
            <person name="Bailey J.A."/>
            <person name="Bateman A."/>
            <person name="Batzoglou S."/>
            <person name="Birney E."/>
            <person name="Bork P."/>
            <person name="Brown D.G."/>
            <person name="Burge C.B."/>
            <person name="Cerutti L."/>
            <person name="Chen H.C."/>
            <person name="Church D."/>
            <person name="Clamp M."/>
            <person name="Copley R.R."/>
            <person name="Doerks T."/>
            <person name="Eddy S.R."/>
            <person name="Eichler E.E."/>
            <person name="Furey T.S."/>
            <person name="Galagan J."/>
            <person name="Gilbert J.G."/>
            <person name="Harmon C."/>
            <person name="Hayashizaki Y."/>
            <person name="Haussler D."/>
            <person name="Hermjakob H."/>
            <person name="Hokamp K."/>
            <person name="Jang W."/>
            <person name="Johnson L.S."/>
            <person name="Jones T.A."/>
            <person name="Kasif S."/>
            <person name="Kaspryzk A."/>
            <person name="Kennedy S."/>
            <person name="Kent W.J."/>
            <person name="Kitts P."/>
            <person name="Koonin E.V."/>
            <person name="Korf I."/>
            <person name="Kulp D."/>
            <person name="Lancet D."/>
            <person name="Lowe T.M."/>
            <person name="McLysaght A."/>
            <person name="Mikkelsen T."/>
            <person name="Moran J.V."/>
            <person name="Mulder N."/>
            <person name="Pollara V.J."/>
            <person name="Ponting C.P."/>
            <person name="Schuler G."/>
            <person name="Schultz J."/>
            <person name="Slater G."/>
            <person name="Smit A.F."/>
            <person name="Stupka E."/>
            <person name="Szustakowski J."/>
            <person name="Thierry-Mieg D."/>
            <person name="Thierry-Mieg J."/>
            <person name="Wagner L."/>
            <person name="Wallis J."/>
            <person name="Wheeler R."/>
            <person name="Williams A."/>
            <person name="Wolf Y.I."/>
            <person name="Wolfe K.H."/>
            <person name="Yang S.P."/>
            <person name="Yeh R.F."/>
            <person name="Collins F."/>
            <person name="Guyer M.S."/>
            <person name="Peterson J."/>
            <person name="Felsenfeld A."/>
            <person name="Wetterstrand K.A."/>
            <person name="Patrinos A."/>
            <person name="Morgan M.J."/>
            <person name="de Jong P."/>
            <person name="Catanese J.J."/>
            <person name="Osoegawa K."/>
            <person name="Shizuya H."/>
            <person name="Choi S."/>
            <person name="Chen Y.J."/>
        </authorList>
    </citation>
    <scope>NUCLEOTIDE SEQUENCE [LARGE SCALE GENOMIC DNA]</scope>
</reference>
<evidence type="ECO:0000313" key="1">
    <source>
        <dbReference type="Ensembl" id="ENSP00000501121.1"/>
    </source>
</evidence>
<dbReference type="Ensembl" id="ENST00000673678.1">
    <property type="protein sequence ID" value="ENSP00000501024.1"/>
    <property type="gene ID" value="ENSG00000153896.19"/>
</dbReference>
<gene>
    <name evidence="1" type="primary">ZNF599</name>
</gene>